<dbReference type="EMBL" id="JASGBQ010000002">
    <property type="protein sequence ID" value="MDI9241443.1"/>
    <property type="molecule type" value="Genomic_DNA"/>
</dbReference>
<sequence>MYIDSHVHTSFSGDSDTPPEKQIEQAISLGMPVLYITDHQDFDCPPGVPEFTFETEPYFRKLRELKEQFRDRIELRIGVELGLQTNIPTDLTAYASGHPFDFIIGSTHVCCGMDPYYPEFYENRPEEEAYRSYFEYELENIKAYDCFDVAGHLDYVVRYGPNKNTFYSYEKYKELFDEILKTLIAKGKGIECNTAGFKAGLNHPHPTEEILKRYRELGGEILTLGSDAHQTVHLAYHFSAIGDLLKSCGFRYYTVFKDRKPEFLPL</sequence>
<evidence type="ECO:0000256" key="7">
    <source>
        <dbReference type="ARBA" id="ARBA00049158"/>
    </source>
</evidence>
<dbReference type="InterPro" id="IPR003141">
    <property type="entry name" value="Pol/His_phosphatase_N"/>
</dbReference>
<keyword evidence="4 8" id="KW-0028">Amino-acid biosynthesis</keyword>
<comment type="caution">
    <text evidence="11">The sequence shown here is derived from an EMBL/GenBank/DDBJ whole genome shotgun (WGS) entry which is preliminary data.</text>
</comment>
<dbReference type="GO" id="GO:0000105">
    <property type="term" value="P:L-histidine biosynthetic process"/>
    <property type="evidence" value="ECO:0007669"/>
    <property type="project" value="UniProtKB-UniRule"/>
</dbReference>
<dbReference type="EC" id="3.1.3.15" evidence="3 8"/>
<evidence type="ECO:0000256" key="3">
    <source>
        <dbReference type="ARBA" id="ARBA00013085"/>
    </source>
</evidence>
<dbReference type="InterPro" id="IPR010140">
    <property type="entry name" value="Histidinol_P_phosphatase_HisJ"/>
</dbReference>
<dbReference type="Pfam" id="PF02811">
    <property type="entry name" value="PHP"/>
    <property type="match status" value="1"/>
</dbReference>
<dbReference type="PANTHER" id="PTHR21039:SF0">
    <property type="entry name" value="HISTIDINOL-PHOSPHATASE"/>
    <property type="match status" value="1"/>
</dbReference>
<dbReference type="GO" id="GO:0005737">
    <property type="term" value="C:cytoplasm"/>
    <property type="evidence" value="ECO:0007669"/>
    <property type="project" value="TreeGrafter"/>
</dbReference>
<dbReference type="Gene3D" id="3.20.20.140">
    <property type="entry name" value="Metal-dependent hydrolases"/>
    <property type="match status" value="1"/>
</dbReference>
<dbReference type="GO" id="GO:0004401">
    <property type="term" value="F:histidinol-phosphatase activity"/>
    <property type="evidence" value="ECO:0007669"/>
    <property type="project" value="UniProtKB-UniRule"/>
</dbReference>
<organism evidence="11 12">
    <name type="scientific">Fusibacillus kribbianus</name>
    <dbReference type="NCBI Taxonomy" id="3044208"/>
    <lineage>
        <taxon>Bacteria</taxon>
        <taxon>Bacillati</taxon>
        <taxon>Bacillota</taxon>
        <taxon>Clostridia</taxon>
        <taxon>Lachnospirales</taxon>
        <taxon>Lachnospiraceae</taxon>
        <taxon>Fusibacillus</taxon>
    </lineage>
</organism>
<comment type="catalytic activity">
    <reaction evidence="7 8">
        <text>L-histidinol phosphate + H2O = L-histidinol + phosphate</text>
        <dbReference type="Rhea" id="RHEA:14465"/>
        <dbReference type="ChEBI" id="CHEBI:15377"/>
        <dbReference type="ChEBI" id="CHEBI:43474"/>
        <dbReference type="ChEBI" id="CHEBI:57699"/>
        <dbReference type="ChEBI" id="CHEBI:57980"/>
        <dbReference type="EC" id="3.1.3.15"/>
    </reaction>
</comment>
<comment type="similarity">
    <text evidence="2 8">Belongs to the PHP hydrolase family. HisK subfamily.</text>
</comment>
<accession>A0AAP4BAS7</accession>
<feature type="region of interest" description="Disordered" evidence="9">
    <location>
        <begin position="1"/>
        <end position="20"/>
    </location>
</feature>
<name>A0AAP4BAS7_9FIRM</name>
<evidence type="ECO:0000313" key="12">
    <source>
        <dbReference type="Proteomes" id="UP001300383"/>
    </source>
</evidence>
<reference evidence="11 12" key="1">
    <citation type="submission" date="2023-05" db="EMBL/GenBank/DDBJ databases">
        <title>[ruminococcus] sp. nov., isolated from a pig farm feces dump.</title>
        <authorList>
            <person name="Chang Y.-H."/>
        </authorList>
    </citation>
    <scope>NUCLEOTIDE SEQUENCE [LARGE SCALE GENOMIC DNA]</scope>
    <source>
        <strain evidence="11 12">YH-rum2234</strain>
    </source>
</reference>
<dbReference type="Proteomes" id="UP001300383">
    <property type="component" value="Unassembled WGS sequence"/>
</dbReference>
<keyword evidence="5 8" id="KW-0378">Hydrolase</keyword>
<evidence type="ECO:0000256" key="6">
    <source>
        <dbReference type="ARBA" id="ARBA00023102"/>
    </source>
</evidence>
<dbReference type="AlphaFoldDB" id="A0AAP4BAS7"/>
<comment type="pathway">
    <text evidence="1 8">Amino-acid biosynthesis; L-histidine biosynthesis; L-histidine from 5-phospho-alpha-D-ribose 1-diphosphate: step 8/9.</text>
</comment>
<evidence type="ECO:0000256" key="1">
    <source>
        <dbReference type="ARBA" id="ARBA00004970"/>
    </source>
</evidence>
<keyword evidence="12" id="KW-1185">Reference proteome</keyword>
<dbReference type="InterPro" id="IPR016195">
    <property type="entry name" value="Pol/histidinol_Pase-like"/>
</dbReference>
<feature type="domain" description="Polymerase/histidinol phosphatase N-terminal" evidence="10">
    <location>
        <begin position="3"/>
        <end position="85"/>
    </location>
</feature>
<dbReference type="InterPro" id="IPR004013">
    <property type="entry name" value="PHP_dom"/>
</dbReference>
<evidence type="ECO:0000256" key="4">
    <source>
        <dbReference type="ARBA" id="ARBA00022605"/>
    </source>
</evidence>
<proteinExistence type="inferred from homology"/>
<evidence type="ECO:0000256" key="5">
    <source>
        <dbReference type="ARBA" id="ARBA00022801"/>
    </source>
</evidence>
<dbReference type="PANTHER" id="PTHR21039">
    <property type="entry name" value="HISTIDINOL PHOSPHATASE-RELATED"/>
    <property type="match status" value="1"/>
</dbReference>
<evidence type="ECO:0000256" key="8">
    <source>
        <dbReference type="RuleBase" id="RU366003"/>
    </source>
</evidence>
<gene>
    <name evidence="11" type="ORF">QJ036_02990</name>
</gene>
<evidence type="ECO:0000256" key="2">
    <source>
        <dbReference type="ARBA" id="ARBA00009152"/>
    </source>
</evidence>
<dbReference type="SUPFAM" id="SSF89550">
    <property type="entry name" value="PHP domain-like"/>
    <property type="match status" value="1"/>
</dbReference>
<dbReference type="SMART" id="SM00481">
    <property type="entry name" value="POLIIIAc"/>
    <property type="match status" value="1"/>
</dbReference>
<evidence type="ECO:0000313" key="11">
    <source>
        <dbReference type="EMBL" id="MDI9241443.1"/>
    </source>
</evidence>
<protein>
    <recommendedName>
        <fullName evidence="3 8">Histidinol-phosphatase</fullName>
        <shortName evidence="8">HolPase</shortName>
        <ecNumber evidence="3 8">3.1.3.15</ecNumber>
    </recommendedName>
</protein>
<evidence type="ECO:0000259" key="10">
    <source>
        <dbReference type="SMART" id="SM00481"/>
    </source>
</evidence>
<keyword evidence="6 8" id="KW-0368">Histidine biosynthesis</keyword>
<dbReference type="NCBIfam" id="TIGR01856">
    <property type="entry name" value="hisJ_fam"/>
    <property type="match status" value="1"/>
</dbReference>
<evidence type="ECO:0000256" key="9">
    <source>
        <dbReference type="SAM" id="MobiDB-lite"/>
    </source>
</evidence>